<dbReference type="PANTHER" id="PTHR13872:SF1">
    <property type="entry name" value="DOLICHYL-DIPHOSPHOOLIGOSACCHARIDE--PROTEIN GLYCOSYLTRANSFERASE SUBUNIT STT3B"/>
    <property type="match status" value="1"/>
</dbReference>
<comment type="pathway">
    <text evidence="4">Protein modification; protein glycosylation.</text>
</comment>
<dbReference type="Pfam" id="PF02516">
    <property type="entry name" value="STT3"/>
    <property type="match status" value="1"/>
</dbReference>
<dbReference type="AlphaFoldDB" id="A0ABD5VC72"/>
<evidence type="ECO:0000256" key="6">
    <source>
        <dbReference type="ARBA" id="ARBA00012602"/>
    </source>
</evidence>
<dbReference type="PROSITE" id="PS50025">
    <property type="entry name" value="LAM_G_DOMAIN"/>
    <property type="match status" value="1"/>
</dbReference>
<evidence type="ECO:0000256" key="3">
    <source>
        <dbReference type="ARBA" id="ARBA00004651"/>
    </source>
</evidence>
<keyword evidence="11" id="KW-0460">Magnesium</keyword>
<dbReference type="EMBL" id="JBHSXN010000002">
    <property type="protein sequence ID" value="MFC6952965.1"/>
    <property type="molecule type" value="Genomic_DNA"/>
</dbReference>
<dbReference type="GO" id="GO:0005886">
    <property type="term" value="C:plasma membrane"/>
    <property type="evidence" value="ECO:0007669"/>
    <property type="project" value="UniProtKB-SubCell"/>
</dbReference>
<keyword evidence="7" id="KW-0328">Glycosyltransferase</keyword>
<evidence type="ECO:0000256" key="17">
    <source>
        <dbReference type="SAM" id="Phobius"/>
    </source>
</evidence>
<comment type="caution">
    <text evidence="19">The sequence shown here is derived from an EMBL/GenBank/DDBJ whole genome shotgun (WGS) entry which is preliminary data.</text>
</comment>
<comment type="subcellular location">
    <subcellularLocation>
        <location evidence="3">Cell membrane</location>
        <topology evidence="3">Multi-pass membrane protein</topology>
    </subcellularLocation>
</comment>
<evidence type="ECO:0000256" key="15">
    <source>
        <dbReference type="ARBA" id="ARBA00030679"/>
    </source>
</evidence>
<feature type="transmembrane region" description="Helical" evidence="17">
    <location>
        <begin position="299"/>
        <end position="314"/>
    </location>
</feature>
<evidence type="ECO:0000256" key="1">
    <source>
        <dbReference type="ARBA" id="ARBA00001936"/>
    </source>
</evidence>
<keyword evidence="13 17" id="KW-0472">Membrane</keyword>
<evidence type="ECO:0000259" key="18">
    <source>
        <dbReference type="PROSITE" id="PS50025"/>
    </source>
</evidence>
<evidence type="ECO:0000256" key="13">
    <source>
        <dbReference type="ARBA" id="ARBA00023136"/>
    </source>
</evidence>
<comment type="similarity">
    <text evidence="5">Belongs to the STT3 family.</text>
</comment>
<feature type="transmembrane region" description="Helical" evidence="17">
    <location>
        <begin position="196"/>
        <end position="216"/>
    </location>
</feature>
<keyword evidence="8" id="KW-0808">Transferase</keyword>
<evidence type="ECO:0000256" key="16">
    <source>
        <dbReference type="ARBA" id="ARBA00034066"/>
    </source>
</evidence>
<feature type="transmembrane region" description="Helical" evidence="17">
    <location>
        <begin position="353"/>
        <end position="374"/>
    </location>
</feature>
<feature type="transmembrane region" description="Helical" evidence="17">
    <location>
        <begin position="538"/>
        <end position="560"/>
    </location>
</feature>
<comment type="cofactor">
    <cofactor evidence="2">
        <name>Mg(2+)</name>
        <dbReference type="ChEBI" id="CHEBI:18420"/>
    </cofactor>
</comment>
<dbReference type="PANTHER" id="PTHR13872">
    <property type="entry name" value="DOLICHYL-DIPHOSPHOOLIGOSACCHARIDE--PROTEIN GLYCOSYLTRANSFERASE SUBUNIT"/>
    <property type="match status" value="1"/>
</dbReference>
<dbReference type="SMART" id="SM00282">
    <property type="entry name" value="LamG"/>
    <property type="match status" value="1"/>
</dbReference>
<dbReference type="InterPro" id="IPR048307">
    <property type="entry name" value="STT3_N"/>
</dbReference>
<feature type="transmembrane region" description="Helical" evidence="17">
    <location>
        <begin position="438"/>
        <end position="459"/>
    </location>
</feature>
<sequence>MNEVRERTEAFLEDRDDAEGDLRAVLAVDAETETWAFDDVPVDSGRFGELVSRGIVEDAGDGYCLSDPDAVRGVLDGDVDGVDATDGAFELPSITGRVGREEAVSVVLAVTSVVLMRLVAFQSVFREGLVVLLGNDPYLYRYWTERVTANASGPFDAAFGTSMGAMADGEPLLVAMLSWWTSVLGGASAAGGVLAWYPVVAAVVVASLLYVAVRLLTSDRRVALAAIVILAVTPEHALRTAVGFADHHAFDYVWLGTTLVGVLLAERASGGRTAEDIVAAGLIAVGVTGQVLAWEAGPLLAVPVGLYAVVRAVRSVRTENDPVQSLMPVIAGTAGAGAMTFAAHATFGWHSTVVAATPALLFAGVVAVAGVAAVCQRYDRSPREVLAVEVVAGVVVTAVAVVTIPGLEAALAPRLAFLLSSPDIAESKSLFSPAAGSLFGPVLAFGLAFFVGLPYLTWVTATVARGSNATWTAPVVYAWWFLALAIIQVRFAGELAAFLAIFTGVGFVHLASVVDITPTRPAVLDADAAEEAAWRPSLPARSTVVSIAVLFVLVGGLGAVQTPLQVSKVTVDDGTVEAVQAADSVAESHDRRYPENYVFSRWGYNRLYNYFVNGESRSYAYARSEYQAFLSASDGKAWYNKLRRDSRAGFVVTEDLQNANLSDDSLHARLHGHWGSASNSSTGLSHYRAIYASPDASLKLFEVVPGATIIAPAPDDAPVTASTTVDVSGHEVTYERTVEPFAAGVVRLTVPYASTYEVGDRTVSIDPTAIRDSERYDLFDGSGAVWAFENGTGDVAYETENGNHGVLRGGTWTTTDASGTGISLRPSQTVQAPNATVGVDTAESFALTVEFKTNASTDYENDIKYPRLALHGPVTSYRETDGYQLAMAEGRLVAAIGDGEDAVVLTGPRVDDQQFHDATLRRDGEAVELLLDGDVVDTATWRGSLDVDGDAFTIGRGFHGTMTAVSVDTTNGSSRNMTVSSAARGACITGNELRNAFDFERSPPAPEAAQPTRYKSLYGIVSD</sequence>
<dbReference type="EC" id="2.4.99.21" evidence="6"/>
<dbReference type="InterPro" id="IPR003674">
    <property type="entry name" value="Oligo_trans_STT3"/>
</dbReference>
<feature type="transmembrane region" description="Helical" evidence="17">
    <location>
        <begin position="471"/>
        <end position="489"/>
    </location>
</feature>
<organism evidence="19 20">
    <name type="scientific">Halorubellus litoreus</name>
    <dbReference type="NCBI Taxonomy" id="755308"/>
    <lineage>
        <taxon>Archaea</taxon>
        <taxon>Methanobacteriati</taxon>
        <taxon>Methanobacteriota</taxon>
        <taxon>Stenosarchaea group</taxon>
        <taxon>Halobacteria</taxon>
        <taxon>Halobacteriales</taxon>
        <taxon>Halorubellaceae</taxon>
        <taxon>Halorubellus</taxon>
    </lineage>
</organism>
<evidence type="ECO:0000256" key="12">
    <source>
        <dbReference type="ARBA" id="ARBA00022989"/>
    </source>
</evidence>
<evidence type="ECO:0000256" key="7">
    <source>
        <dbReference type="ARBA" id="ARBA00022676"/>
    </source>
</evidence>
<dbReference type="GO" id="GO:0016757">
    <property type="term" value="F:glycosyltransferase activity"/>
    <property type="evidence" value="ECO:0007669"/>
    <property type="project" value="UniProtKB-KW"/>
</dbReference>
<evidence type="ECO:0000256" key="9">
    <source>
        <dbReference type="ARBA" id="ARBA00022692"/>
    </source>
</evidence>
<accession>A0ABD5VC72</accession>
<comment type="cofactor">
    <cofactor evidence="1">
        <name>Mn(2+)</name>
        <dbReference type="ChEBI" id="CHEBI:29035"/>
    </cofactor>
</comment>
<feature type="transmembrane region" description="Helical" evidence="17">
    <location>
        <begin position="386"/>
        <end position="407"/>
    </location>
</feature>
<evidence type="ECO:0000313" key="19">
    <source>
        <dbReference type="EMBL" id="MFC6952965.1"/>
    </source>
</evidence>
<proteinExistence type="inferred from homology"/>
<evidence type="ECO:0000256" key="10">
    <source>
        <dbReference type="ARBA" id="ARBA00022723"/>
    </source>
</evidence>
<reference evidence="19 20" key="1">
    <citation type="journal article" date="2019" name="Int. J. Syst. Evol. Microbiol.">
        <title>The Global Catalogue of Microorganisms (GCM) 10K type strain sequencing project: providing services to taxonomists for standard genome sequencing and annotation.</title>
        <authorList>
            <consortium name="The Broad Institute Genomics Platform"/>
            <consortium name="The Broad Institute Genome Sequencing Center for Infectious Disease"/>
            <person name="Wu L."/>
            <person name="Ma J."/>
        </authorList>
    </citation>
    <scope>NUCLEOTIDE SEQUENCE [LARGE SCALE GENOMIC DNA]</scope>
    <source>
        <strain evidence="19 20">GX26</strain>
    </source>
</reference>
<gene>
    <name evidence="19" type="ORF">ACFQGB_08820</name>
</gene>
<dbReference type="SUPFAM" id="SSF49899">
    <property type="entry name" value="Concanavalin A-like lectins/glucanases"/>
    <property type="match status" value="1"/>
</dbReference>
<feature type="transmembrane region" description="Helical" evidence="17">
    <location>
        <begin position="223"/>
        <end position="242"/>
    </location>
</feature>
<keyword evidence="14" id="KW-0464">Manganese</keyword>
<dbReference type="InterPro" id="IPR001791">
    <property type="entry name" value="Laminin_G"/>
</dbReference>
<name>A0ABD5VC72_9EURY</name>
<keyword evidence="12 17" id="KW-1133">Transmembrane helix</keyword>
<protein>
    <recommendedName>
        <fullName evidence="6">dolichyl-phosphooligosaccharide-protein glycotransferase</fullName>
        <ecNumber evidence="6">2.4.99.21</ecNumber>
    </recommendedName>
    <alternativeName>
        <fullName evidence="15">Oligosaccharyl transferase</fullName>
    </alternativeName>
</protein>
<feature type="transmembrane region" description="Helical" evidence="17">
    <location>
        <begin position="495"/>
        <end position="517"/>
    </location>
</feature>
<dbReference type="Gene3D" id="2.60.120.200">
    <property type="match status" value="1"/>
</dbReference>
<dbReference type="InterPro" id="IPR013320">
    <property type="entry name" value="ConA-like_dom_sf"/>
</dbReference>
<keyword evidence="20" id="KW-1185">Reference proteome</keyword>
<evidence type="ECO:0000256" key="4">
    <source>
        <dbReference type="ARBA" id="ARBA00004922"/>
    </source>
</evidence>
<keyword evidence="10" id="KW-0479">Metal-binding</keyword>
<feature type="domain" description="Laminin G" evidence="18">
    <location>
        <begin position="814"/>
        <end position="987"/>
    </location>
</feature>
<dbReference type="Proteomes" id="UP001596395">
    <property type="component" value="Unassembled WGS sequence"/>
</dbReference>
<feature type="transmembrane region" description="Helical" evidence="17">
    <location>
        <begin position="326"/>
        <end position="347"/>
    </location>
</feature>
<evidence type="ECO:0000256" key="8">
    <source>
        <dbReference type="ARBA" id="ARBA00022679"/>
    </source>
</evidence>
<evidence type="ECO:0000256" key="14">
    <source>
        <dbReference type="ARBA" id="ARBA00023211"/>
    </source>
</evidence>
<evidence type="ECO:0000313" key="20">
    <source>
        <dbReference type="Proteomes" id="UP001596395"/>
    </source>
</evidence>
<evidence type="ECO:0000256" key="5">
    <source>
        <dbReference type="ARBA" id="ARBA00010810"/>
    </source>
</evidence>
<dbReference type="GO" id="GO:0046872">
    <property type="term" value="F:metal ion binding"/>
    <property type="evidence" value="ECO:0007669"/>
    <property type="project" value="UniProtKB-KW"/>
</dbReference>
<evidence type="ECO:0000256" key="2">
    <source>
        <dbReference type="ARBA" id="ARBA00001946"/>
    </source>
</evidence>
<keyword evidence="9 17" id="KW-0812">Transmembrane</keyword>
<dbReference type="RefSeq" id="WP_336349945.1">
    <property type="nucleotide sequence ID" value="NZ_JAZAQL010000002.1"/>
</dbReference>
<evidence type="ECO:0000256" key="11">
    <source>
        <dbReference type="ARBA" id="ARBA00022842"/>
    </source>
</evidence>
<comment type="catalytic activity">
    <reaction evidence="16">
        <text>an archaeal dolichyl phosphooligosaccharide + [protein]-L-asparagine = an archaeal dolichyl phosphate + a glycoprotein with the oligosaccharide chain attached by N-beta-D-glycosyl linkage to a protein L-asparagine.</text>
        <dbReference type="EC" id="2.4.99.21"/>
    </reaction>
</comment>